<gene>
    <name evidence="1" type="ORF">F0238_21590</name>
</gene>
<dbReference type="EMBL" id="VTXP01000015">
    <property type="protein sequence ID" value="NOJ25323.1"/>
    <property type="molecule type" value="Genomic_DNA"/>
</dbReference>
<proteinExistence type="predicted"/>
<evidence type="ECO:0000313" key="2">
    <source>
        <dbReference type="Proteomes" id="UP000576645"/>
    </source>
</evidence>
<name>A0AAP6ZVC1_9VIBR</name>
<dbReference type="InterPro" id="IPR001589">
    <property type="entry name" value="Actinin_actin-bd_CS"/>
</dbReference>
<dbReference type="RefSeq" id="WP_171353822.1">
    <property type="nucleotide sequence ID" value="NZ_VTXP01000015.1"/>
</dbReference>
<reference evidence="1 2" key="1">
    <citation type="submission" date="2019-09" db="EMBL/GenBank/DDBJ databases">
        <title>Draft genome sequencing and comparative genomics of hatchery-associated Vibrios.</title>
        <authorList>
            <person name="Kehlet-Delgado H."/>
            <person name="Mueller R.S."/>
        </authorList>
    </citation>
    <scope>NUCLEOTIDE SEQUENCE [LARGE SCALE GENOMIC DNA]</scope>
    <source>
        <strain evidence="1 2">09-121-3</strain>
    </source>
</reference>
<dbReference type="PROSITE" id="PS00019">
    <property type="entry name" value="ACTININ_1"/>
    <property type="match status" value="1"/>
</dbReference>
<comment type="caution">
    <text evidence="1">The sequence shown here is derived from an EMBL/GenBank/DDBJ whole genome shotgun (WGS) entry which is preliminary data.</text>
</comment>
<accession>A0AAP6ZVC1</accession>
<protein>
    <submittedName>
        <fullName evidence="1">Uncharacterized protein</fullName>
    </submittedName>
</protein>
<sequence>MNSQELKDTKADERKARRKLWSDFYEQEKAFFEWLNEKAVILKDIGTSTPMFSITGEPAKFGYEHYTLNSGQTATRPPRFIRKIICLRDNSDLNACKSKYEVVKEAFVNAASYMTEKEVRYPQRFPMFLEQVEQINYSTDDAYSSRLVPPTGKFTLYSGSLDKELRSLIVSEFKASGFKSLTVETDNFGLTMLVSIDIDELRSFFGCSESTIIRSRRHTGTQYTCRVSFLDANQKSIRCKFGLLILDSNTNEIYRSTPRKKRNDTLEEKATEVFLPVDLGMKFFLSDKM</sequence>
<dbReference type="Proteomes" id="UP000576645">
    <property type="component" value="Unassembled WGS sequence"/>
</dbReference>
<evidence type="ECO:0000313" key="1">
    <source>
        <dbReference type="EMBL" id="NOJ25323.1"/>
    </source>
</evidence>
<dbReference type="AlphaFoldDB" id="A0AAP6ZVC1"/>
<organism evidence="1 2">
    <name type="scientific">Vibrio coralliilyticus</name>
    <dbReference type="NCBI Taxonomy" id="190893"/>
    <lineage>
        <taxon>Bacteria</taxon>
        <taxon>Pseudomonadati</taxon>
        <taxon>Pseudomonadota</taxon>
        <taxon>Gammaproteobacteria</taxon>
        <taxon>Vibrionales</taxon>
        <taxon>Vibrionaceae</taxon>
        <taxon>Vibrio</taxon>
    </lineage>
</organism>